<dbReference type="HOGENOM" id="CLU_141510_0_0_5"/>
<dbReference type="NCBIfam" id="TIGR02935">
    <property type="entry name" value="NifX-associated nitrogen fixation protein"/>
    <property type="match status" value="1"/>
</dbReference>
<dbReference type="Pfam" id="PF03270">
    <property type="entry name" value="DUF269"/>
    <property type="match status" value="1"/>
</dbReference>
<dbReference type="OrthoDB" id="9808545at2"/>
<sequence>MSDLHSPFMRMLITRIRAEDSFGAWENKQDAALLSEYIVTKEERRAIPIIGDPDPEIIDRIDYFYQAVALAIEEKSGQMAVPILKLNHEGFGRLFVIVGRLVVLAKSMRDVHRFGFEDMAALNQEGCRAVDNAIEIIKQFPDAAAA</sequence>
<evidence type="ECO:0000313" key="1">
    <source>
        <dbReference type="EMBL" id="AEH63148.1"/>
    </source>
</evidence>
<reference evidence="1 2" key="1">
    <citation type="journal article" date="2011" name="J. Bacteriol.">
        <title>Genome sequence of the ethanol-producing Zymomonas mobilis subsp. mobilis lectotype strain ATCC 10988.</title>
        <authorList>
            <person name="Pappas K.M."/>
            <person name="Kouvelis V.N."/>
            <person name="Saunders E."/>
            <person name="Brettin T.S."/>
            <person name="Bruce D."/>
            <person name="Detter C."/>
            <person name="Balakireva M."/>
            <person name="Han C.S."/>
            <person name="Savvakis G."/>
            <person name="Kyrpides N.C."/>
            <person name="Typas M.A."/>
        </authorList>
    </citation>
    <scope>NUCLEOTIDE SEQUENCE [LARGE SCALE GENOMIC DNA]</scope>
    <source>
        <strain evidence="2">ATCC 10988 / DSM 424 / CCUG 17860 / LMG 404 / NCIMB 8938 / NRRL B-806 / ZM1</strain>
    </source>
</reference>
<dbReference type="AlphaFoldDB" id="A0A0H3G2Y8"/>
<accession>A0A0H3G2Y8</accession>
<dbReference type="EMBL" id="CP002850">
    <property type="protein sequence ID" value="AEH63148.1"/>
    <property type="molecule type" value="Genomic_DNA"/>
</dbReference>
<name>A0A0H3G2Y8_ZYMMA</name>
<protein>
    <submittedName>
        <fullName evidence="1">Nitrogen fixation protein</fullName>
    </submittedName>
</protein>
<dbReference type="Gene3D" id="1.10.3100.20">
    <property type="entry name" value="Protein of unknown function DUF269"/>
    <property type="match status" value="1"/>
</dbReference>
<proteinExistence type="predicted"/>
<dbReference type="PIRSF" id="PIRSF005788">
    <property type="entry name" value="NifK"/>
    <property type="match status" value="1"/>
</dbReference>
<dbReference type="eggNOG" id="ENOG502ZBN7">
    <property type="taxonomic scope" value="Bacteria"/>
</dbReference>
<dbReference type="KEGG" id="zmm:Zmob_1325"/>
<organism evidence="1 2">
    <name type="scientific">Zymomonas mobilis subsp. mobilis (strain ATCC 10988 / DSM 424 / LMG 404 / NCIMB 8938 / NRRL B-806 / ZM1)</name>
    <dbReference type="NCBI Taxonomy" id="555217"/>
    <lineage>
        <taxon>Bacteria</taxon>
        <taxon>Pseudomonadati</taxon>
        <taxon>Pseudomonadota</taxon>
        <taxon>Alphaproteobacteria</taxon>
        <taxon>Sphingomonadales</taxon>
        <taxon>Zymomonadaceae</taxon>
        <taxon>Zymomonas</taxon>
    </lineage>
</organism>
<evidence type="ECO:0000313" key="2">
    <source>
        <dbReference type="Proteomes" id="UP000001494"/>
    </source>
</evidence>
<gene>
    <name evidence="1" type="ordered locus">Zmob_1325</name>
</gene>
<dbReference type="Proteomes" id="UP000001494">
    <property type="component" value="Chromosome"/>
</dbReference>
<dbReference type="InterPro" id="IPR004952">
    <property type="entry name" value="NifX-assoc_nitrogen_fix"/>
</dbReference>